<dbReference type="GO" id="GO:0005886">
    <property type="term" value="C:plasma membrane"/>
    <property type="evidence" value="ECO:0007669"/>
    <property type="project" value="UniProtKB-SubCell"/>
</dbReference>
<dbReference type="PROSITE" id="PS50850">
    <property type="entry name" value="MFS"/>
    <property type="match status" value="1"/>
</dbReference>
<feature type="transmembrane region" description="Helical" evidence="8">
    <location>
        <begin position="106"/>
        <end position="130"/>
    </location>
</feature>
<feature type="transmembrane region" description="Helical" evidence="8">
    <location>
        <begin position="405"/>
        <end position="428"/>
    </location>
</feature>
<keyword evidence="5 8" id="KW-1133">Transmembrane helix</keyword>
<evidence type="ECO:0000256" key="1">
    <source>
        <dbReference type="ARBA" id="ARBA00004651"/>
    </source>
</evidence>
<dbReference type="GO" id="GO:0022857">
    <property type="term" value="F:transmembrane transporter activity"/>
    <property type="evidence" value="ECO:0007669"/>
    <property type="project" value="InterPro"/>
</dbReference>
<dbReference type="PANTHER" id="PTHR23502:SF135">
    <property type="entry name" value="MAJOR FACILITATOR SUPERFAMILY (MFS) PROFILE DOMAIN-CONTAINING PROTEIN-RELATED"/>
    <property type="match status" value="1"/>
</dbReference>
<comment type="subcellular location">
    <subcellularLocation>
        <location evidence="1">Cell membrane</location>
        <topology evidence="1">Multi-pass membrane protein</topology>
    </subcellularLocation>
</comment>
<feature type="transmembrane region" description="Helical" evidence="8">
    <location>
        <begin position="200"/>
        <end position="218"/>
    </location>
</feature>
<name>A0A370T9U0_9HELO</name>
<dbReference type="InterPro" id="IPR020846">
    <property type="entry name" value="MFS_dom"/>
</dbReference>
<reference evidence="10 11" key="1">
    <citation type="journal article" date="2018" name="IMA Fungus">
        <title>IMA Genome-F 9: Draft genome sequence of Annulohypoxylon stygium, Aspergillus mulundensis, Berkeleyomyces basicola (syn. Thielaviopsis basicola), Ceratocystis smalleyi, two Cercospora beticola strains, Coleophoma cylindrospora, Fusarium fracticaudum, Phialophora cf. hyalina, and Morchella septimelata.</title>
        <authorList>
            <person name="Wingfield B.D."/>
            <person name="Bills G.F."/>
            <person name="Dong Y."/>
            <person name="Huang W."/>
            <person name="Nel W.J."/>
            <person name="Swalarsk-Parry B.S."/>
            <person name="Vaghefi N."/>
            <person name="Wilken P.M."/>
            <person name="An Z."/>
            <person name="de Beer Z.W."/>
            <person name="De Vos L."/>
            <person name="Chen L."/>
            <person name="Duong T.A."/>
            <person name="Gao Y."/>
            <person name="Hammerbacher A."/>
            <person name="Kikkert J.R."/>
            <person name="Li Y."/>
            <person name="Li H."/>
            <person name="Li K."/>
            <person name="Li Q."/>
            <person name="Liu X."/>
            <person name="Ma X."/>
            <person name="Naidoo K."/>
            <person name="Pethybridge S.J."/>
            <person name="Sun J."/>
            <person name="Steenkamp E.T."/>
            <person name="van der Nest M.A."/>
            <person name="van Wyk S."/>
            <person name="Wingfield M.J."/>
            <person name="Xiong C."/>
            <person name="Yue Q."/>
            <person name="Zhang X."/>
        </authorList>
    </citation>
    <scope>NUCLEOTIDE SEQUENCE [LARGE SCALE GENOMIC DNA]</scope>
    <source>
        <strain evidence="10 11">BP 5553</strain>
    </source>
</reference>
<dbReference type="EMBL" id="NPIC01000015">
    <property type="protein sequence ID" value="RDL30416.1"/>
    <property type="molecule type" value="Genomic_DNA"/>
</dbReference>
<comment type="caution">
    <text evidence="10">The sequence shown here is derived from an EMBL/GenBank/DDBJ whole genome shotgun (WGS) entry which is preliminary data.</text>
</comment>
<feature type="transmembrane region" description="Helical" evidence="8">
    <location>
        <begin position="73"/>
        <end position="94"/>
    </location>
</feature>
<evidence type="ECO:0000313" key="11">
    <source>
        <dbReference type="Proteomes" id="UP000254866"/>
    </source>
</evidence>
<dbReference type="GeneID" id="43603143"/>
<sequence length="508" mass="54549">MSGRGAEDDSAGIDSEEIKPVSPADMEDNASEKDSGEKKDTTANDAAADPNLVDWDGPKDPANPRNWSKKRKMLNTSLVSLSVLYSNIATTMYAPGASELASEFGITNNVVSTLSITIPSLGASMGPLLLAPLSEVAGRVPIYWASAWLYIGCTIGCARSTNAAMFLVFRFFGGACTASFMTCGGGTITDLLPKEERGAATALFTAGPLLGPVIGPIIGGFVTQAWGWRWTFYLVLILAGVVTAIAMATMRETNATIILASKAARLRKETGNLHLRPARSPQVSLRPRQFAERALLRPLRMLLFSPIVLLIGIYMALVFGMTYLLFATFPSVFEKTYHWRVGVTGLAYMGLGVGCVLGLTTFSLLSDRLLGKDGVPERRLILMMGVGPCVPIGIFWYGWAADRGVHWIVPIIGTVFIGMGALVVSSSAQLYMMDMFGPQGAASALAALTLVRNASGAFLPLAAEPLYKRLGLGWGNSVLGFITLAFTPVSILFYKYGGWLRERFPLKL</sequence>
<evidence type="ECO:0000256" key="6">
    <source>
        <dbReference type="ARBA" id="ARBA00023136"/>
    </source>
</evidence>
<evidence type="ECO:0000256" key="5">
    <source>
        <dbReference type="ARBA" id="ARBA00022989"/>
    </source>
</evidence>
<gene>
    <name evidence="10" type="ORF">BP5553_10294</name>
</gene>
<protein>
    <recommendedName>
        <fullName evidence="9">Major facilitator superfamily (MFS) profile domain-containing protein</fullName>
    </recommendedName>
</protein>
<comment type="similarity">
    <text evidence="2">Belongs to the major facilitator superfamily.</text>
</comment>
<dbReference type="InterPro" id="IPR036259">
    <property type="entry name" value="MFS_trans_sf"/>
</dbReference>
<feature type="transmembrane region" description="Helical" evidence="8">
    <location>
        <begin position="167"/>
        <end position="188"/>
    </location>
</feature>
<dbReference type="RefSeq" id="XP_031864941.1">
    <property type="nucleotide sequence ID" value="XM_032018917.1"/>
</dbReference>
<feature type="transmembrane region" description="Helical" evidence="8">
    <location>
        <begin position="142"/>
        <end position="161"/>
    </location>
</feature>
<feature type="domain" description="Major facilitator superfamily (MFS) profile" evidence="9">
    <location>
        <begin position="75"/>
        <end position="503"/>
    </location>
</feature>
<evidence type="ECO:0000256" key="7">
    <source>
        <dbReference type="SAM" id="MobiDB-lite"/>
    </source>
</evidence>
<dbReference type="SUPFAM" id="SSF103473">
    <property type="entry name" value="MFS general substrate transporter"/>
    <property type="match status" value="1"/>
</dbReference>
<dbReference type="AlphaFoldDB" id="A0A370T9U0"/>
<feature type="transmembrane region" description="Helical" evidence="8">
    <location>
        <begin position="230"/>
        <end position="250"/>
    </location>
</feature>
<feature type="transmembrane region" description="Helical" evidence="8">
    <location>
        <begin position="346"/>
        <end position="365"/>
    </location>
</feature>
<dbReference type="CDD" id="cd17323">
    <property type="entry name" value="MFS_Tpo1_MDR_like"/>
    <property type="match status" value="1"/>
</dbReference>
<evidence type="ECO:0000256" key="8">
    <source>
        <dbReference type="SAM" id="Phobius"/>
    </source>
</evidence>
<dbReference type="FunFam" id="1.20.1250.20:FF:000082">
    <property type="entry name" value="MFS multidrug transporter, putative"/>
    <property type="match status" value="1"/>
</dbReference>
<feature type="transmembrane region" description="Helical" evidence="8">
    <location>
        <begin position="440"/>
        <end position="462"/>
    </location>
</feature>
<keyword evidence="4 8" id="KW-0812">Transmembrane</keyword>
<feature type="transmembrane region" description="Helical" evidence="8">
    <location>
        <begin position="302"/>
        <end position="326"/>
    </location>
</feature>
<keyword evidence="11" id="KW-1185">Reference proteome</keyword>
<dbReference type="PANTHER" id="PTHR23502">
    <property type="entry name" value="MAJOR FACILITATOR SUPERFAMILY"/>
    <property type="match status" value="1"/>
</dbReference>
<evidence type="ECO:0000256" key="3">
    <source>
        <dbReference type="ARBA" id="ARBA00022475"/>
    </source>
</evidence>
<feature type="transmembrane region" description="Helical" evidence="8">
    <location>
        <begin position="474"/>
        <end position="494"/>
    </location>
</feature>
<evidence type="ECO:0000256" key="2">
    <source>
        <dbReference type="ARBA" id="ARBA00008335"/>
    </source>
</evidence>
<dbReference type="Gene3D" id="1.20.1250.20">
    <property type="entry name" value="MFS general substrate transporter like domains"/>
    <property type="match status" value="1"/>
</dbReference>
<organism evidence="10 11">
    <name type="scientific">Venustampulla echinocandica</name>
    <dbReference type="NCBI Taxonomy" id="2656787"/>
    <lineage>
        <taxon>Eukaryota</taxon>
        <taxon>Fungi</taxon>
        <taxon>Dikarya</taxon>
        <taxon>Ascomycota</taxon>
        <taxon>Pezizomycotina</taxon>
        <taxon>Leotiomycetes</taxon>
        <taxon>Helotiales</taxon>
        <taxon>Pleuroascaceae</taxon>
        <taxon>Venustampulla</taxon>
    </lineage>
</organism>
<keyword evidence="3" id="KW-1003">Cell membrane</keyword>
<proteinExistence type="inferred from homology"/>
<evidence type="ECO:0000313" key="10">
    <source>
        <dbReference type="EMBL" id="RDL30416.1"/>
    </source>
</evidence>
<dbReference type="InterPro" id="IPR011701">
    <property type="entry name" value="MFS"/>
</dbReference>
<accession>A0A370T9U0</accession>
<dbReference type="Proteomes" id="UP000254866">
    <property type="component" value="Unassembled WGS sequence"/>
</dbReference>
<evidence type="ECO:0000259" key="9">
    <source>
        <dbReference type="PROSITE" id="PS50850"/>
    </source>
</evidence>
<evidence type="ECO:0000256" key="4">
    <source>
        <dbReference type="ARBA" id="ARBA00022692"/>
    </source>
</evidence>
<dbReference type="OrthoDB" id="5296287at2759"/>
<dbReference type="Pfam" id="PF07690">
    <property type="entry name" value="MFS_1"/>
    <property type="match status" value="1"/>
</dbReference>
<feature type="compositionally biased region" description="Basic and acidic residues" evidence="7">
    <location>
        <begin position="30"/>
        <end position="42"/>
    </location>
</feature>
<dbReference type="STRING" id="2656787.A0A370T9U0"/>
<feature type="transmembrane region" description="Helical" evidence="8">
    <location>
        <begin position="380"/>
        <end position="399"/>
    </location>
</feature>
<feature type="region of interest" description="Disordered" evidence="7">
    <location>
        <begin position="1"/>
        <end position="68"/>
    </location>
</feature>
<keyword evidence="6 8" id="KW-0472">Membrane</keyword>